<dbReference type="OrthoDB" id="5124701at2"/>
<evidence type="ECO:0000313" key="2">
    <source>
        <dbReference type="Proteomes" id="UP000431744"/>
    </source>
</evidence>
<sequence length="67" mass="7139">MTDLTALEDDELNALRVDVLCEQERRARLASIPGQVADLARQYAGDGGDPAELAAALTPLDEEEQAG</sequence>
<organism evidence="1 2">
    <name type="scientific">Pseudoclavibacter endophyticus</name>
    <dbReference type="NCBI Taxonomy" id="1778590"/>
    <lineage>
        <taxon>Bacteria</taxon>
        <taxon>Bacillati</taxon>
        <taxon>Actinomycetota</taxon>
        <taxon>Actinomycetes</taxon>
        <taxon>Micrococcales</taxon>
        <taxon>Microbacteriaceae</taxon>
        <taxon>Pseudoclavibacter</taxon>
    </lineage>
</organism>
<dbReference type="Proteomes" id="UP000431744">
    <property type="component" value="Unassembled WGS sequence"/>
</dbReference>
<name>A0A6H9WP16_9MICO</name>
<gene>
    <name evidence="1" type="ORF">F8O04_12195</name>
</gene>
<keyword evidence="2" id="KW-1185">Reference proteome</keyword>
<protein>
    <submittedName>
        <fullName evidence="1">Uncharacterized protein</fullName>
    </submittedName>
</protein>
<accession>A0A6H9WP16</accession>
<proteinExistence type="predicted"/>
<reference evidence="1 2" key="1">
    <citation type="submission" date="2019-09" db="EMBL/GenBank/DDBJ databases">
        <title>Phylogeny of genus Pseudoclavibacter and closely related genus.</title>
        <authorList>
            <person name="Li Y."/>
        </authorList>
    </citation>
    <scope>NUCLEOTIDE SEQUENCE [LARGE SCALE GENOMIC DNA]</scope>
    <source>
        <strain evidence="1 2">EGI 60007</strain>
    </source>
</reference>
<dbReference type="RefSeq" id="WP_158029674.1">
    <property type="nucleotide sequence ID" value="NZ_BMHG01000001.1"/>
</dbReference>
<comment type="caution">
    <text evidence="1">The sequence shown here is derived from an EMBL/GenBank/DDBJ whole genome shotgun (WGS) entry which is preliminary data.</text>
</comment>
<dbReference type="AlphaFoldDB" id="A0A6H9WP16"/>
<evidence type="ECO:0000313" key="1">
    <source>
        <dbReference type="EMBL" id="KAB1647781.1"/>
    </source>
</evidence>
<dbReference type="EMBL" id="WBJY01000003">
    <property type="protein sequence ID" value="KAB1647781.1"/>
    <property type="molecule type" value="Genomic_DNA"/>
</dbReference>